<evidence type="ECO:0000256" key="5">
    <source>
        <dbReference type="ARBA" id="ARBA00022679"/>
    </source>
</evidence>
<dbReference type="Proteomes" id="UP000886047">
    <property type="component" value="Unassembled WGS sequence"/>
</dbReference>
<evidence type="ECO:0000313" key="9">
    <source>
        <dbReference type="EMBL" id="HDR50170.1"/>
    </source>
</evidence>
<protein>
    <submittedName>
        <fullName evidence="9">Glycosyltransferase</fullName>
    </submittedName>
</protein>
<dbReference type="Pfam" id="PF21269">
    <property type="entry name" value="TreT_GT1"/>
    <property type="match status" value="1"/>
</dbReference>
<evidence type="ECO:0000256" key="1">
    <source>
        <dbReference type="ARBA" id="ARBA00009481"/>
    </source>
</evidence>
<feature type="domain" description="Glycosyl transferase family 1" evidence="7">
    <location>
        <begin position="285"/>
        <end position="448"/>
    </location>
</feature>
<evidence type="ECO:0000256" key="2">
    <source>
        <dbReference type="ARBA" id="ARBA00011738"/>
    </source>
</evidence>
<dbReference type="InterPro" id="IPR049438">
    <property type="entry name" value="TreT_GT1"/>
</dbReference>
<keyword evidence="3" id="KW-0313">Glucose metabolism</keyword>
<dbReference type="SUPFAM" id="SSF53756">
    <property type="entry name" value="UDP-Glycosyltransferase/glycogen phosphorylase"/>
    <property type="match status" value="1"/>
</dbReference>
<evidence type="ECO:0000256" key="6">
    <source>
        <dbReference type="ARBA" id="ARBA00023277"/>
    </source>
</evidence>
<reference evidence="9" key="1">
    <citation type="journal article" date="2020" name="mSystems">
        <title>Genome- and Community-Level Interaction Insights into Carbon Utilization and Element Cycling Functions of Hydrothermarchaeota in Hydrothermal Sediment.</title>
        <authorList>
            <person name="Zhou Z."/>
            <person name="Liu Y."/>
            <person name="Xu W."/>
            <person name="Pan J."/>
            <person name="Luo Z.H."/>
            <person name="Li M."/>
        </authorList>
    </citation>
    <scope>NUCLEOTIDE SEQUENCE [LARGE SCALE GENOMIC DNA]</scope>
    <source>
        <strain evidence="9">SpSt-1217</strain>
    </source>
</reference>
<dbReference type="EMBL" id="DSDK01000053">
    <property type="protein sequence ID" value="HDR50170.1"/>
    <property type="molecule type" value="Genomic_DNA"/>
</dbReference>
<keyword evidence="4" id="KW-0328">Glycosyltransferase</keyword>
<name>A0A831LRU2_9BACT</name>
<evidence type="ECO:0000256" key="3">
    <source>
        <dbReference type="ARBA" id="ARBA00022526"/>
    </source>
</evidence>
<evidence type="ECO:0000259" key="8">
    <source>
        <dbReference type="Pfam" id="PF21269"/>
    </source>
</evidence>
<dbReference type="PANTHER" id="PTHR47779">
    <property type="entry name" value="SYNTHASE (CCG-9), PUTATIVE (AFU_ORTHOLOGUE AFUA_3G12100)-RELATED"/>
    <property type="match status" value="1"/>
</dbReference>
<feature type="non-terminal residue" evidence="9">
    <location>
        <position position="454"/>
    </location>
</feature>
<dbReference type="AlphaFoldDB" id="A0A831LRU2"/>
<organism evidence="9">
    <name type="scientific">Mariniphaga anaerophila</name>
    <dbReference type="NCBI Taxonomy" id="1484053"/>
    <lineage>
        <taxon>Bacteria</taxon>
        <taxon>Pseudomonadati</taxon>
        <taxon>Bacteroidota</taxon>
        <taxon>Bacteroidia</taxon>
        <taxon>Marinilabiliales</taxon>
        <taxon>Prolixibacteraceae</taxon>
        <taxon>Mariniphaga</taxon>
    </lineage>
</organism>
<dbReference type="InterPro" id="IPR052078">
    <property type="entry name" value="Trehalose_Metab_GTase"/>
</dbReference>
<evidence type="ECO:0000256" key="4">
    <source>
        <dbReference type="ARBA" id="ARBA00022676"/>
    </source>
</evidence>
<proteinExistence type="inferred from homology"/>
<sequence length="454" mass="52038">MRILMGCLSKLSKNYFFYAKKTGCFIKHGHRLPVFQKRSILGIFKFNNQTVRIIMFHDQSEQYLEKKYPPFVAADLNIYNETIGFERVERLKQLALPLERKVWAHVNSTYEGGGVAEMLKSVIPLARGLGIDAQWHCMEAHTEDFFFVTKKFHDLIQGVEQPFSTEELHGVYIDNSLKNFENYTVKADFTIVHDPQPCATSVFGNYEGPKLWRCHIDTTSANKLIWNFFLPFINHYDGAIFTDKSFVKPGVKKPVYQIAPSIDPLSLKNRQLTKAEARRILQPLFEKHNIECGRPIVLAVSRYDIHKNQATIIKAFKQIKEDKEVREKNPLLVMVGNTATDDPDGLAMYGRMEEERENDVDIFLLMNIENNDENIGALMRLANQFVHVSTKEGFGLVVTEALWQGTPVIGSNVGGIPQQVVDNKTGFLVEPFDVEKIKQHMKYLLLHPDEGEIL</sequence>
<keyword evidence="5" id="KW-0808">Transferase</keyword>
<dbReference type="Pfam" id="PF00534">
    <property type="entry name" value="Glycos_transf_1"/>
    <property type="match status" value="1"/>
</dbReference>
<feature type="domain" description="Trehalose synthase N-terminal" evidence="8">
    <location>
        <begin position="105"/>
        <end position="247"/>
    </location>
</feature>
<dbReference type="PANTHER" id="PTHR47779:SF1">
    <property type="entry name" value="SYNTHASE (CCG-9), PUTATIVE (AFU_ORTHOLOGUE AFUA_3G12100)-RELATED"/>
    <property type="match status" value="1"/>
</dbReference>
<evidence type="ECO:0000259" key="7">
    <source>
        <dbReference type="Pfam" id="PF00534"/>
    </source>
</evidence>
<dbReference type="InterPro" id="IPR001296">
    <property type="entry name" value="Glyco_trans_1"/>
</dbReference>
<dbReference type="GO" id="GO:0016757">
    <property type="term" value="F:glycosyltransferase activity"/>
    <property type="evidence" value="ECO:0007669"/>
    <property type="project" value="UniProtKB-KW"/>
</dbReference>
<comment type="subunit">
    <text evidence="2">Homodimer.</text>
</comment>
<comment type="caution">
    <text evidence="9">The sequence shown here is derived from an EMBL/GenBank/DDBJ whole genome shotgun (WGS) entry which is preliminary data.</text>
</comment>
<keyword evidence="6" id="KW-0119">Carbohydrate metabolism</keyword>
<accession>A0A831LRU2</accession>
<dbReference type="Gene3D" id="3.40.50.2000">
    <property type="entry name" value="Glycogen Phosphorylase B"/>
    <property type="match status" value="2"/>
</dbReference>
<gene>
    <name evidence="9" type="ORF">ENN90_00915</name>
</gene>
<comment type="similarity">
    <text evidence="1">Belongs to the glycosyltransferase group 1 family. Glycosyltransferase 4 subfamily.</text>
</comment>
<dbReference type="GO" id="GO:0006006">
    <property type="term" value="P:glucose metabolic process"/>
    <property type="evidence" value="ECO:0007669"/>
    <property type="project" value="UniProtKB-KW"/>
</dbReference>